<organism evidence="9 10">
    <name type="scientific">Zymoseptoria tritici ST99CH_1A5</name>
    <dbReference type="NCBI Taxonomy" id="1276529"/>
    <lineage>
        <taxon>Eukaryota</taxon>
        <taxon>Fungi</taxon>
        <taxon>Dikarya</taxon>
        <taxon>Ascomycota</taxon>
        <taxon>Pezizomycotina</taxon>
        <taxon>Dothideomycetes</taxon>
        <taxon>Dothideomycetidae</taxon>
        <taxon>Mycosphaerellales</taxon>
        <taxon>Mycosphaerellaceae</taxon>
        <taxon>Zymoseptoria</taxon>
    </lineage>
</organism>
<dbReference type="PROSITE" id="PS50048">
    <property type="entry name" value="ZN2_CY6_FUNGAL_2"/>
    <property type="match status" value="1"/>
</dbReference>
<feature type="region of interest" description="Disordered" evidence="7">
    <location>
        <begin position="205"/>
        <end position="342"/>
    </location>
</feature>
<evidence type="ECO:0000259" key="8">
    <source>
        <dbReference type="PROSITE" id="PS50048"/>
    </source>
</evidence>
<keyword evidence="3" id="KW-0805">Transcription regulation</keyword>
<dbReference type="InterPro" id="IPR001138">
    <property type="entry name" value="Zn2Cys6_DnaBD"/>
</dbReference>
<reference evidence="9 10" key="1">
    <citation type="submission" date="2016-10" db="EMBL/GenBank/DDBJ databases">
        <authorList>
            <person name="Varghese N."/>
        </authorList>
    </citation>
    <scope>NUCLEOTIDE SEQUENCE [LARGE SCALE GENOMIC DNA]</scope>
</reference>
<evidence type="ECO:0000256" key="6">
    <source>
        <dbReference type="ARBA" id="ARBA00023242"/>
    </source>
</evidence>
<sequence length="627" mass="69831">MDDQATASGPRRCRSSSSSPTETPAAEEAVSTMSGAGANYDYPPHHHHQPVSAEQQPPPQMALPSIQHFDAQSQQQQQQQPPPPAPQQHYAPPPYNPATMLSHAQHPQHPPPYPPVQYQYHTGAVPPPAAPMQSASGQNGMMRYPIPPQASLESRQMSGGHSKKEIKRRTKTGCITCRKRRIKCDEAQPTCRNCQKSKRECMGYDPVFKQTPQPAPIQPAPNPPLLQQQHSTAHHHHLHQQSPLPPPPHHLNQQPPPPPPSQQQLHQSPSIPHNPYQSAPSYPGTGGAFGPAPIASYPTGAQSHQDYQPPSLDPALSTASPQQQNMAHNNYPPSLQPQRDVKSVSMEDLFSLHDVPPRYREGDTSVIQAVGLEVIDTSFKYHYASGLDRLFETTWYSQRGFAQLREDAELQSYFIQCMEQMSSRDESAVKATMSMEARLVWLLASLPRTAAYRTNGAGLDPLLQELLPRIDTVEHLLTGQFLDPGRVPSPAQASPPMGQPQEVSASDQKYNERSFWHHLARFVSIRDDQPSALKGITDSLNAIRAILNMLETRDVLYSLAIARHVGGRLPDFPQRQLMATNNDPNDDINKLMVANGFIQHEEQRGQSQVFQRICSMALRSWMLQKQR</sequence>
<feature type="region of interest" description="Disordered" evidence="7">
    <location>
        <begin position="1"/>
        <end position="116"/>
    </location>
</feature>
<dbReference type="SMART" id="SM00066">
    <property type="entry name" value="GAL4"/>
    <property type="match status" value="1"/>
</dbReference>
<evidence type="ECO:0000256" key="1">
    <source>
        <dbReference type="ARBA" id="ARBA00022723"/>
    </source>
</evidence>
<feature type="compositionally biased region" description="Pro residues" evidence="7">
    <location>
        <begin position="243"/>
        <end position="261"/>
    </location>
</feature>
<evidence type="ECO:0000256" key="5">
    <source>
        <dbReference type="ARBA" id="ARBA00023163"/>
    </source>
</evidence>
<accession>A0A1Y6L8Y2</accession>
<dbReference type="AlphaFoldDB" id="A0A1Y6L8Y2"/>
<dbReference type="EMBL" id="LT882676">
    <property type="protein sequence ID" value="SMY19778.1"/>
    <property type="molecule type" value="Genomic_DNA"/>
</dbReference>
<dbReference type="InterPro" id="IPR052360">
    <property type="entry name" value="Transcr_Regulatory_Proteins"/>
</dbReference>
<dbReference type="GO" id="GO:0000981">
    <property type="term" value="F:DNA-binding transcription factor activity, RNA polymerase II-specific"/>
    <property type="evidence" value="ECO:0007669"/>
    <property type="project" value="InterPro"/>
</dbReference>
<feature type="compositionally biased region" description="Low complexity" evidence="7">
    <location>
        <begin position="262"/>
        <end position="273"/>
    </location>
</feature>
<protein>
    <recommendedName>
        <fullName evidence="8">Zn(2)-C6 fungal-type domain-containing protein</fullName>
    </recommendedName>
</protein>
<proteinExistence type="predicted"/>
<dbReference type="InterPro" id="IPR036864">
    <property type="entry name" value="Zn2-C6_fun-type_DNA-bd_sf"/>
</dbReference>
<feature type="compositionally biased region" description="Polar residues" evidence="7">
    <location>
        <begin position="299"/>
        <end position="308"/>
    </location>
</feature>
<feature type="compositionally biased region" description="Low complexity" evidence="7">
    <location>
        <begin position="15"/>
        <end position="32"/>
    </location>
</feature>
<dbReference type="CDD" id="cd00067">
    <property type="entry name" value="GAL4"/>
    <property type="match status" value="1"/>
</dbReference>
<keyword evidence="2" id="KW-0862">Zinc</keyword>
<dbReference type="GO" id="GO:0008270">
    <property type="term" value="F:zinc ion binding"/>
    <property type="evidence" value="ECO:0007669"/>
    <property type="project" value="InterPro"/>
</dbReference>
<dbReference type="SUPFAM" id="SSF57701">
    <property type="entry name" value="Zn2/Cys6 DNA-binding domain"/>
    <property type="match status" value="1"/>
</dbReference>
<keyword evidence="5" id="KW-0804">Transcription</keyword>
<dbReference type="Gene3D" id="4.10.240.10">
    <property type="entry name" value="Zn(2)-C6 fungal-type DNA-binding domain"/>
    <property type="match status" value="1"/>
</dbReference>
<feature type="compositionally biased region" description="Pro residues" evidence="7">
    <location>
        <begin position="80"/>
        <end position="96"/>
    </location>
</feature>
<feature type="domain" description="Zn(2)-C6 fungal-type" evidence="8">
    <location>
        <begin position="173"/>
        <end position="201"/>
    </location>
</feature>
<evidence type="ECO:0000313" key="10">
    <source>
        <dbReference type="Proteomes" id="UP000215453"/>
    </source>
</evidence>
<dbReference type="PROSITE" id="PS00463">
    <property type="entry name" value="ZN2_CY6_FUNGAL_1"/>
    <property type="match status" value="1"/>
</dbReference>
<feature type="region of interest" description="Disordered" evidence="7">
    <location>
        <begin position="485"/>
        <end position="508"/>
    </location>
</feature>
<dbReference type="PANTHER" id="PTHR36206:SF13">
    <property type="entry name" value="TRANSCRIPTIONAL REGULATORY PROTEIN MOC3"/>
    <property type="match status" value="1"/>
</dbReference>
<keyword evidence="4" id="KW-0238">DNA-binding</keyword>
<dbReference type="Pfam" id="PF00172">
    <property type="entry name" value="Zn_clus"/>
    <property type="match status" value="1"/>
</dbReference>
<evidence type="ECO:0000256" key="7">
    <source>
        <dbReference type="SAM" id="MobiDB-lite"/>
    </source>
</evidence>
<evidence type="ECO:0000256" key="3">
    <source>
        <dbReference type="ARBA" id="ARBA00023015"/>
    </source>
</evidence>
<dbReference type="PANTHER" id="PTHR36206">
    <property type="entry name" value="ASPERCRYPTIN BIOSYNTHESIS CLUSTER-SPECIFIC TRANSCRIPTION REGULATOR ATNN-RELATED"/>
    <property type="match status" value="1"/>
</dbReference>
<keyword evidence="6" id="KW-0539">Nucleus</keyword>
<feature type="compositionally biased region" description="Pro residues" evidence="7">
    <location>
        <begin position="213"/>
        <end position="224"/>
    </location>
</feature>
<evidence type="ECO:0000256" key="4">
    <source>
        <dbReference type="ARBA" id="ARBA00023125"/>
    </source>
</evidence>
<evidence type="ECO:0000313" key="9">
    <source>
        <dbReference type="EMBL" id="SMY19778.1"/>
    </source>
</evidence>
<evidence type="ECO:0000256" key="2">
    <source>
        <dbReference type="ARBA" id="ARBA00022833"/>
    </source>
</evidence>
<feature type="compositionally biased region" description="Polar residues" evidence="7">
    <location>
        <begin position="317"/>
        <end position="337"/>
    </location>
</feature>
<name>A0A1Y6L8Y2_ZYMTR</name>
<dbReference type="Proteomes" id="UP000215453">
    <property type="component" value="Chromosome 1"/>
</dbReference>
<keyword evidence="1" id="KW-0479">Metal-binding</keyword>
<gene>
    <name evidence="9" type="ORF">ZT1A5_G1213</name>
</gene>
<dbReference type="GO" id="GO:0003677">
    <property type="term" value="F:DNA binding"/>
    <property type="evidence" value="ECO:0007669"/>
    <property type="project" value="UniProtKB-KW"/>
</dbReference>